<reference evidence="2" key="3">
    <citation type="journal article" name="Syst. Appl. Microbiol.">
        <title>Streptomyces alkaliterrae sp. nov., isolated from an alkaline soil, and emended descriptions of Streptomyces alkaliphilus, Streptomyces calidiresistens and Streptomyces durbertensis.</title>
        <authorList>
            <person name="Swiecimska M."/>
            <person name="Golinska P."/>
            <person name="Nouioui I."/>
            <person name="Wypij M."/>
            <person name="Rai M."/>
            <person name="Sangal V."/>
            <person name="Goodfellow M."/>
        </authorList>
    </citation>
    <scope>NUCLEOTIDE SEQUENCE</scope>
    <source>
        <strain evidence="2">OF8</strain>
    </source>
</reference>
<evidence type="ECO:0000313" key="4">
    <source>
        <dbReference type="Proteomes" id="UP000320857"/>
    </source>
</evidence>
<evidence type="ECO:0000313" key="2">
    <source>
        <dbReference type="EMBL" id="MBB1261667.1"/>
    </source>
</evidence>
<evidence type="ECO:0000313" key="5">
    <source>
        <dbReference type="Proteomes" id="UP000517765"/>
    </source>
</evidence>
<name>A0A5P0YW84_9ACTN</name>
<evidence type="ECO:0000259" key="1">
    <source>
        <dbReference type="SMART" id="SM00943"/>
    </source>
</evidence>
<reference evidence="3 4" key="1">
    <citation type="submission" date="2019-10" db="EMBL/GenBank/DDBJ databases">
        <title>Streptomyces sp. nov., a novel actinobacterium isolated from alkaline environment.</title>
        <authorList>
            <person name="Golinska P."/>
        </authorList>
    </citation>
    <scope>NUCLEOTIDE SEQUENCE [LARGE SCALE GENOMIC DNA]</scope>
    <source>
        <strain evidence="3 4">OF1</strain>
    </source>
</reference>
<keyword evidence="4" id="KW-1185">Reference proteome</keyword>
<accession>A0A5P0YW84</accession>
<dbReference type="AlphaFoldDB" id="A0A5P0YW84"/>
<sequence>MREIPGKQRMTRWARRTAALTVATEWRWPVVPGAELRESGGRAAACACPRADCVVPGAHPYDPGLLAATTDARMVRWWWNSRPDAPVVLATGGQAPCALSLPAAAGAQALSSLDRLGVRVGPVVATPSRFTFLVAAYDLAELGELLYAQDHVPSSLRFHGSGGYVTLPPTVVGGGRARWERTPVVRRGTSAPWLPRTETLLDALVEATATAPGGGNRLTY</sequence>
<dbReference type="EMBL" id="VJYK02000198">
    <property type="protein sequence ID" value="MQS03742.1"/>
    <property type="molecule type" value="Genomic_DNA"/>
</dbReference>
<dbReference type="RefSeq" id="WP_143649307.1">
    <property type="nucleotide sequence ID" value="NZ_JABJXA010000195.1"/>
</dbReference>
<dbReference type="EMBL" id="JABJXA010000195">
    <property type="protein sequence ID" value="MBB1261667.1"/>
    <property type="molecule type" value="Genomic_DNA"/>
</dbReference>
<dbReference type="InterPro" id="IPR015330">
    <property type="entry name" value="DNA_primase/pol_bifunc_N"/>
</dbReference>
<protein>
    <submittedName>
        <fullName evidence="2 3">DNA primase</fullName>
    </submittedName>
</protein>
<reference evidence="5" key="2">
    <citation type="submission" date="2020-05" db="EMBL/GenBank/DDBJ databases">
        <title>Classification of alakaliphilic streptomycetes isolated from an alkaline soil next to Lonar Crater, India and a proposal for the recognition of Streptomyces alkaliterrae sp. nov.</title>
        <authorList>
            <person name="Golinska P."/>
        </authorList>
    </citation>
    <scope>NUCLEOTIDE SEQUENCE [LARGE SCALE GENOMIC DNA]</scope>
    <source>
        <strain evidence="5">OF8</strain>
    </source>
</reference>
<feature type="domain" description="DNA primase/polymerase bifunctional N-terminal" evidence="1">
    <location>
        <begin position="19"/>
        <end position="194"/>
    </location>
</feature>
<dbReference type="Proteomes" id="UP000517765">
    <property type="component" value="Unassembled WGS sequence"/>
</dbReference>
<organism evidence="3 4">
    <name type="scientific">Streptomyces alkaliterrae</name>
    <dbReference type="NCBI Taxonomy" id="2213162"/>
    <lineage>
        <taxon>Bacteria</taxon>
        <taxon>Bacillati</taxon>
        <taxon>Actinomycetota</taxon>
        <taxon>Actinomycetes</taxon>
        <taxon>Kitasatosporales</taxon>
        <taxon>Streptomycetaceae</taxon>
        <taxon>Streptomyces</taxon>
    </lineage>
</organism>
<evidence type="ECO:0000313" key="3">
    <source>
        <dbReference type="EMBL" id="MQS03742.1"/>
    </source>
</evidence>
<dbReference type="Proteomes" id="UP000320857">
    <property type="component" value="Unassembled WGS sequence"/>
</dbReference>
<proteinExistence type="predicted"/>
<dbReference type="Pfam" id="PF09250">
    <property type="entry name" value="Prim-Pol"/>
    <property type="match status" value="1"/>
</dbReference>
<dbReference type="OrthoDB" id="3691293at2"/>
<gene>
    <name evidence="3" type="ORF">FNX44_018070</name>
    <name evidence="2" type="ORF">H3147_23045</name>
</gene>
<comment type="caution">
    <text evidence="3">The sequence shown here is derived from an EMBL/GenBank/DDBJ whole genome shotgun (WGS) entry which is preliminary data.</text>
</comment>
<dbReference type="SMART" id="SM00943">
    <property type="entry name" value="Prim-Pol"/>
    <property type="match status" value="1"/>
</dbReference>